<reference evidence="1 2" key="1">
    <citation type="submission" date="2019-01" db="EMBL/GenBank/DDBJ databases">
        <title>Sequencing of cultivated peanut Arachis hypogaea provides insights into genome evolution and oil improvement.</title>
        <authorList>
            <person name="Chen X."/>
        </authorList>
    </citation>
    <scope>NUCLEOTIDE SEQUENCE [LARGE SCALE GENOMIC DNA]</scope>
    <source>
        <strain evidence="2">cv. Fuhuasheng</strain>
        <tissue evidence="1">Leaves</tissue>
    </source>
</reference>
<proteinExistence type="predicted"/>
<protein>
    <submittedName>
        <fullName evidence="1">Uncharacterized protein</fullName>
    </submittedName>
</protein>
<evidence type="ECO:0000313" key="1">
    <source>
        <dbReference type="EMBL" id="RYR49330.1"/>
    </source>
</evidence>
<dbReference type="EMBL" id="SDMP01000007">
    <property type="protein sequence ID" value="RYR49330.1"/>
    <property type="molecule type" value="Genomic_DNA"/>
</dbReference>
<dbReference type="Proteomes" id="UP000289738">
    <property type="component" value="Chromosome A07"/>
</dbReference>
<comment type="caution">
    <text evidence="1">The sequence shown here is derived from an EMBL/GenBank/DDBJ whole genome shotgun (WGS) entry which is preliminary data.</text>
</comment>
<organism evidence="1 2">
    <name type="scientific">Arachis hypogaea</name>
    <name type="common">Peanut</name>
    <dbReference type="NCBI Taxonomy" id="3818"/>
    <lineage>
        <taxon>Eukaryota</taxon>
        <taxon>Viridiplantae</taxon>
        <taxon>Streptophyta</taxon>
        <taxon>Embryophyta</taxon>
        <taxon>Tracheophyta</taxon>
        <taxon>Spermatophyta</taxon>
        <taxon>Magnoliopsida</taxon>
        <taxon>eudicotyledons</taxon>
        <taxon>Gunneridae</taxon>
        <taxon>Pentapetalae</taxon>
        <taxon>rosids</taxon>
        <taxon>fabids</taxon>
        <taxon>Fabales</taxon>
        <taxon>Fabaceae</taxon>
        <taxon>Papilionoideae</taxon>
        <taxon>50 kb inversion clade</taxon>
        <taxon>dalbergioids sensu lato</taxon>
        <taxon>Dalbergieae</taxon>
        <taxon>Pterocarpus clade</taxon>
        <taxon>Arachis</taxon>
    </lineage>
</organism>
<keyword evidence="2" id="KW-1185">Reference proteome</keyword>
<dbReference type="AlphaFoldDB" id="A0A445CEH0"/>
<accession>A0A445CEH0</accession>
<gene>
    <name evidence="1" type="ORF">Ahy_A07g035788</name>
</gene>
<sequence>MAIKNITEKLQNWNNDVFGNLFKRKRRILNSITRIQNVHSYGRSPLLDDLEKELSGELATVLDQEELLWLQKSRQQWIVDGDRNTHFYHIKIAMRRRKNRIVKLRKGDGTWYEDAKEVKSAAMELFHNLYK</sequence>
<evidence type="ECO:0000313" key="2">
    <source>
        <dbReference type="Proteomes" id="UP000289738"/>
    </source>
</evidence>
<name>A0A445CEH0_ARAHY</name>
<dbReference type="STRING" id="3818.A0A445CEH0"/>